<dbReference type="OrthoDB" id="74240at2759"/>
<organism evidence="1 2">
    <name type="scientific">Wallemia ichthyophaga</name>
    <dbReference type="NCBI Taxonomy" id="245174"/>
    <lineage>
        <taxon>Eukaryota</taxon>
        <taxon>Fungi</taxon>
        <taxon>Dikarya</taxon>
        <taxon>Basidiomycota</taxon>
        <taxon>Wallemiomycotina</taxon>
        <taxon>Wallemiomycetes</taxon>
        <taxon>Wallemiales</taxon>
        <taxon>Wallemiaceae</taxon>
        <taxon>Wallemia</taxon>
    </lineage>
</organism>
<dbReference type="Proteomes" id="UP000306954">
    <property type="component" value="Unassembled WGS sequence"/>
</dbReference>
<evidence type="ECO:0000313" key="1">
    <source>
        <dbReference type="EMBL" id="TIB11095.1"/>
    </source>
</evidence>
<sequence length="125" mass="14586">MISTRCLRKSATGSDKWGLSLEHFLLKSKSISLYRKAIRGTRGGLDSNGDDGDTLTHPFYPGIPYQQARSETLQWLRSDFQRNAMESDVERIKHRLECMQREIKNNLPNYDWSMCPEGGFPRFWR</sequence>
<name>A0A4T0FS70_WALIC</name>
<comment type="caution">
    <text evidence="1">The sequence shown here is derived from an EMBL/GenBank/DDBJ whole genome shotgun (WGS) entry which is preliminary data.</text>
</comment>
<evidence type="ECO:0000313" key="2">
    <source>
        <dbReference type="Proteomes" id="UP000306954"/>
    </source>
</evidence>
<dbReference type="AlphaFoldDB" id="A0A4T0FS70"/>
<proteinExistence type="predicted"/>
<accession>A0A4T0FS70</accession>
<gene>
    <name evidence="1" type="ORF">E3P90_02567</name>
</gene>
<protein>
    <submittedName>
        <fullName evidence="1">Uncharacterized protein</fullName>
    </submittedName>
</protein>
<reference evidence="1 2" key="1">
    <citation type="submission" date="2019-03" db="EMBL/GenBank/DDBJ databases">
        <title>Sequencing 23 genomes of Wallemia ichthyophaga.</title>
        <authorList>
            <person name="Gostincar C."/>
        </authorList>
    </citation>
    <scope>NUCLEOTIDE SEQUENCE [LARGE SCALE GENOMIC DNA]</scope>
    <source>
        <strain evidence="1 2">EXF-8621</strain>
    </source>
</reference>
<dbReference type="EMBL" id="SPOF01000026">
    <property type="protein sequence ID" value="TIB11095.1"/>
    <property type="molecule type" value="Genomic_DNA"/>
</dbReference>